<keyword evidence="1" id="KW-1133">Transmembrane helix</keyword>
<reference evidence="2" key="1">
    <citation type="submission" date="2010-04" db="EMBL/GenBank/DDBJ databases">
        <title>Complete sequence of Thiomonas intermedia K12.</title>
        <authorList>
            <consortium name="US DOE Joint Genome Institute"/>
            <person name="Lucas S."/>
            <person name="Copeland A."/>
            <person name="Lapidus A."/>
            <person name="Cheng J.-F."/>
            <person name="Bruce D."/>
            <person name="Goodwin L."/>
            <person name="Pitluck S."/>
            <person name="Davenport K."/>
            <person name="Detter J.C."/>
            <person name="Han C."/>
            <person name="Tapia R."/>
            <person name="Land M."/>
            <person name="Hauser L."/>
            <person name="Kyrpides N."/>
            <person name="Ovchinnikova G."/>
            <person name="Kerfeld C.A."/>
            <person name="Cannon G.C."/>
            <person name="Heinhorst S."/>
            <person name="Woyke T."/>
        </authorList>
    </citation>
    <scope>NUCLEOTIDE SEQUENCE [LARGE SCALE GENOMIC DNA]</scope>
    <source>
        <strain evidence="2">K12</strain>
    </source>
</reference>
<dbReference type="KEGG" id="tin:Tint_2156"/>
<keyword evidence="1 2" id="KW-0812">Transmembrane</keyword>
<proteinExistence type="predicted"/>
<name>D5X3E9_THIK1</name>
<evidence type="ECO:0000313" key="2">
    <source>
        <dbReference type="EMBL" id="ADG31507.1"/>
    </source>
</evidence>
<protein>
    <submittedName>
        <fullName evidence="2">Putative transmembrane protein</fullName>
    </submittedName>
</protein>
<feature type="transmembrane region" description="Helical" evidence="1">
    <location>
        <begin position="77"/>
        <end position="97"/>
    </location>
</feature>
<dbReference type="InterPro" id="IPR022064">
    <property type="entry name" value="DUF3619"/>
</dbReference>
<dbReference type="EMBL" id="CP002021">
    <property type="protein sequence ID" value="ADG31507.1"/>
    <property type="molecule type" value="Genomic_DNA"/>
</dbReference>
<dbReference type="STRING" id="75379.Tint_2156"/>
<gene>
    <name evidence="2" type="ordered locus">Tint_2156</name>
</gene>
<organism evidence="2">
    <name type="scientific">Thiomonas intermedia (strain K12)</name>
    <name type="common">Thiobacillus intermedius</name>
    <dbReference type="NCBI Taxonomy" id="75379"/>
    <lineage>
        <taxon>Bacteria</taxon>
        <taxon>Pseudomonadati</taxon>
        <taxon>Pseudomonadota</taxon>
        <taxon>Betaproteobacteria</taxon>
        <taxon>Burkholderiales</taxon>
        <taxon>Thiomonas</taxon>
    </lineage>
</organism>
<evidence type="ECO:0000256" key="1">
    <source>
        <dbReference type="SAM" id="Phobius"/>
    </source>
</evidence>
<dbReference type="AlphaFoldDB" id="D5X3E9"/>
<accession>D5X3E9</accession>
<dbReference type="eggNOG" id="ENOG50333E6">
    <property type="taxonomic scope" value="Bacteria"/>
</dbReference>
<dbReference type="Pfam" id="PF12279">
    <property type="entry name" value="DUF3619"/>
    <property type="match status" value="1"/>
</dbReference>
<dbReference type="BioCyc" id="TINT75379:TINT_RS10770-MONOMER"/>
<dbReference type="HOGENOM" id="CLU_131372_0_0_4"/>
<keyword evidence="1" id="KW-0472">Membrane</keyword>
<sequence>MKNDATDPLRPKVEARLAQQLATRLQQAERQITPEQSERLKALRLMAVAQIQPVSATAAVAQGRALSLAGPSLWRSWLFRFGAVLPLIVLVVGLLVLQDYQQERFIRVTADIDTALLLGDLPPAAYADPGFARYLKLER</sequence>